<dbReference type="PATRIC" id="fig|1291052.5.peg.243"/>
<evidence type="ECO:0000313" key="4">
    <source>
        <dbReference type="Proteomes" id="UP000051679"/>
    </source>
</evidence>
<proteinExistence type="predicted"/>
<feature type="compositionally biased region" description="Polar residues" evidence="1">
    <location>
        <begin position="228"/>
        <end position="242"/>
    </location>
</feature>
<dbReference type="Proteomes" id="UP000051679">
    <property type="component" value="Unassembled WGS sequence"/>
</dbReference>
<keyword evidence="4" id="KW-1185">Reference proteome</keyword>
<evidence type="ECO:0000313" key="3">
    <source>
        <dbReference type="EMBL" id="KRM54430.1"/>
    </source>
</evidence>
<evidence type="ECO:0000259" key="2">
    <source>
        <dbReference type="Pfam" id="PF13349"/>
    </source>
</evidence>
<protein>
    <recommendedName>
        <fullName evidence="2">DUF4097 domain-containing protein</fullName>
    </recommendedName>
</protein>
<dbReference type="AlphaFoldDB" id="A0A0R1ZHQ5"/>
<dbReference type="RefSeq" id="WP_054677113.1">
    <property type="nucleotide sequence ID" value="NZ_AYYO01000055.1"/>
</dbReference>
<reference evidence="3 4" key="1">
    <citation type="journal article" date="2015" name="Genome Announc.">
        <title>Expanding the biotechnology potential of lactobacilli through comparative genomics of 213 strains and associated genera.</title>
        <authorList>
            <person name="Sun Z."/>
            <person name="Harris H.M."/>
            <person name="McCann A."/>
            <person name="Guo C."/>
            <person name="Argimon S."/>
            <person name="Zhang W."/>
            <person name="Yang X."/>
            <person name="Jeffery I.B."/>
            <person name="Cooney J.C."/>
            <person name="Kagawa T.F."/>
            <person name="Liu W."/>
            <person name="Song Y."/>
            <person name="Salvetti E."/>
            <person name="Wrobel A."/>
            <person name="Rasinkangas P."/>
            <person name="Parkhill J."/>
            <person name="Rea M.C."/>
            <person name="O'Sullivan O."/>
            <person name="Ritari J."/>
            <person name="Douillard F.P."/>
            <person name="Paul Ross R."/>
            <person name="Yang R."/>
            <person name="Briner A.E."/>
            <person name="Felis G.E."/>
            <person name="de Vos W.M."/>
            <person name="Barrangou R."/>
            <person name="Klaenhammer T.R."/>
            <person name="Caufield P.W."/>
            <person name="Cui Y."/>
            <person name="Zhang H."/>
            <person name="O'Toole P.W."/>
        </authorList>
    </citation>
    <scope>NUCLEOTIDE SEQUENCE [LARGE SCALE GENOMIC DNA]</scope>
    <source>
        <strain evidence="3 4">DSM 20505</strain>
    </source>
</reference>
<dbReference type="STRING" id="1291052.FC18_GL000234"/>
<dbReference type="Pfam" id="PF13349">
    <property type="entry name" value="DUF4097"/>
    <property type="match status" value="2"/>
</dbReference>
<dbReference type="EMBL" id="AYYO01000055">
    <property type="protein sequence ID" value="KRM54430.1"/>
    <property type="molecule type" value="Genomic_DNA"/>
</dbReference>
<sequence length="242" mass="26201">MKKFIWFPILAIIIAGLYGTMYMQHARTVISSSESFAPTANIQVRAQNAAVRVVQTEANNVSVQQTANVKYAVRKSTNTRNTRTIRQGQTHLSLLDHLFSTTINITVRVPRTYRGTLTVVTTNGAISFNQLHARTLHARTQSGALHGSVSVKKLTARAESSTIGLTATGLQQNSRVQTASGAVNLQLLDNGIRHVNAKADSGEVSLANLPQIKRIDEHHVTSGPAHGTQLTVTTQSGAIHIH</sequence>
<feature type="region of interest" description="Disordered" evidence="1">
    <location>
        <begin position="221"/>
        <end position="242"/>
    </location>
</feature>
<gene>
    <name evidence="3" type="ORF">FC18_GL000234</name>
</gene>
<dbReference type="InterPro" id="IPR025164">
    <property type="entry name" value="Toastrack_DUF4097"/>
</dbReference>
<organism evidence="3 4">
    <name type="scientific">Lacticaseibacillus sharpeae JCM 1186 = DSM 20505</name>
    <dbReference type="NCBI Taxonomy" id="1291052"/>
    <lineage>
        <taxon>Bacteria</taxon>
        <taxon>Bacillati</taxon>
        <taxon>Bacillota</taxon>
        <taxon>Bacilli</taxon>
        <taxon>Lactobacillales</taxon>
        <taxon>Lactobacillaceae</taxon>
        <taxon>Lacticaseibacillus</taxon>
    </lineage>
</organism>
<accession>A0A0R1ZHQ5</accession>
<feature type="domain" description="DUF4097" evidence="2">
    <location>
        <begin position="41"/>
        <end position="146"/>
    </location>
</feature>
<comment type="caution">
    <text evidence="3">The sequence shown here is derived from an EMBL/GenBank/DDBJ whole genome shotgun (WGS) entry which is preliminary data.</text>
</comment>
<name>A0A0R1ZHQ5_9LACO</name>
<evidence type="ECO:0000256" key="1">
    <source>
        <dbReference type="SAM" id="MobiDB-lite"/>
    </source>
</evidence>
<feature type="domain" description="DUF4097" evidence="2">
    <location>
        <begin position="148"/>
        <end position="241"/>
    </location>
</feature>